<dbReference type="Pfam" id="PF06570">
    <property type="entry name" value="DUF1129"/>
    <property type="match status" value="1"/>
</dbReference>
<dbReference type="OrthoDB" id="1655249at2"/>
<dbReference type="PANTHER" id="PTHR41307:SF1">
    <property type="entry name" value="MEMBRANE PROTEIN"/>
    <property type="match status" value="1"/>
</dbReference>
<feature type="transmembrane region" description="Helical" evidence="1">
    <location>
        <begin position="203"/>
        <end position="220"/>
    </location>
</feature>
<dbReference type="Proteomes" id="UP000092573">
    <property type="component" value="Chromosome"/>
</dbReference>
<accession>A0A1B1MWC2</accession>
<evidence type="ECO:0008006" key="4">
    <source>
        <dbReference type="Google" id="ProtNLM"/>
    </source>
</evidence>
<dbReference type="PANTHER" id="PTHR41307">
    <property type="entry name" value="MEMBRANE PROTEIN-RELATED"/>
    <property type="match status" value="1"/>
</dbReference>
<dbReference type="STRING" id="1462996.AWM70_01865"/>
<evidence type="ECO:0000256" key="1">
    <source>
        <dbReference type="SAM" id="Phobius"/>
    </source>
</evidence>
<proteinExistence type="predicted"/>
<feature type="transmembrane region" description="Helical" evidence="1">
    <location>
        <begin position="97"/>
        <end position="121"/>
    </location>
</feature>
<keyword evidence="1" id="KW-1133">Transmembrane helix</keyword>
<name>A0A1B1MWC2_9BACL</name>
<gene>
    <name evidence="2" type="ORF">AWM70_01865</name>
</gene>
<dbReference type="KEGG" id="pyg:AWM70_01865"/>
<dbReference type="SUPFAM" id="SSF158560">
    <property type="entry name" value="BH3980-like"/>
    <property type="match status" value="1"/>
</dbReference>
<organism evidence="2 3">
    <name type="scientific">Paenibacillus yonginensis</name>
    <dbReference type="NCBI Taxonomy" id="1462996"/>
    <lineage>
        <taxon>Bacteria</taxon>
        <taxon>Bacillati</taxon>
        <taxon>Bacillota</taxon>
        <taxon>Bacilli</taxon>
        <taxon>Bacillales</taxon>
        <taxon>Paenibacillaceae</taxon>
        <taxon>Paenibacillus</taxon>
    </lineage>
</organism>
<dbReference type="AlphaFoldDB" id="A0A1B1MWC2"/>
<evidence type="ECO:0000313" key="2">
    <source>
        <dbReference type="EMBL" id="ANS73482.1"/>
    </source>
</evidence>
<keyword evidence="1" id="KW-0812">Transmembrane</keyword>
<keyword evidence="3" id="KW-1185">Reference proteome</keyword>
<reference evidence="2 3" key="1">
    <citation type="submission" date="2016-01" db="EMBL/GenBank/DDBJ databases">
        <title>Complete Genome Sequence of Paenibacillus yonginensis DCY84, a novel Plant Growth-Promoting Bacteria with Elicitation of Induced Systemic Resistance.</title>
        <authorList>
            <person name="Kim Y.J."/>
            <person name="Yang D.C."/>
            <person name="Sukweenadhi J."/>
        </authorList>
    </citation>
    <scope>NUCLEOTIDE SEQUENCE [LARGE SCALE GENOMIC DNA]</scope>
    <source>
        <strain evidence="2 3">DCY84</strain>
    </source>
</reference>
<dbReference type="EMBL" id="CP014167">
    <property type="protein sequence ID" value="ANS73482.1"/>
    <property type="molecule type" value="Genomic_DNA"/>
</dbReference>
<protein>
    <recommendedName>
        <fullName evidence="4">DUF1129 domain-containing protein</fullName>
    </recommendedName>
</protein>
<dbReference type="InterPro" id="IPR009214">
    <property type="entry name" value="DUF1129"/>
</dbReference>
<feature type="transmembrane region" description="Helical" evidence="1">
    <location>
        <begin position="127"/>
        <end position="150"/>
    </location>
</feature>
<dbReference type="RefSeq" id="WP_068693865.1">
    <property type="nucleotide sequence ID" value="NZ_CP014167.1"/>
</dbReference>
<dbReference type="Gene3D" id="1.10.1900.10">
    <property type="entry name" value="c-terminal domain of poly(a) binding protein"/>
    <property type="match status" value="1"/>
</dbReference>
<evidence type="ECO:0000313" key="3">
    <source>
        <dbReference type="Proteomes" id="UP000092573"/>
    </source>
</evidence>
<keyword evidence="1" id="KW-0472">Membrane</keyword>
<sequence>MHVKELIQENNRKRELLSKNNERYYTGLLIYIRTSFNTSEQETEEILMEVLDHLLEAQEEGRTAEEVFGEDPQAYAREIVGELPTAMPKEVVKLVSMFGLIFLGVFAFITGLFASILSYVFNQGESVYHLHLGSLTVTAAVSVLGAYIFIAGILRYIRWSAFRSIRKVKEMVAACLIGGGVFTIFAIVLYFMPRFGPPIDVPVYVLALIGAILYGAGKWLENRK</sequence>
<feature type="transmembrane region" description="Helical" evidence="1">
    <location>
        <begin position="171"/>
        <end position="191"/>
    </location>
</feature>